<dbReference type="PANTHER" id="PTHR37464:SF1">
    <property type="entry name" value="BLL2463 PROTEIN"/>
    <property type="match status" value="1"/>
</dbReference>
<proteinExistence type="predicted"/>
<dbReference type="EMBL" id="BJTG01000005">
    <property type="protein sequence ID" value="GEJ57600.1"/>
    <property type="molecule type" value="Genomic_DNA"/>
</dbReference>
<feature type="transmembrane region" description="Helical" evidence="1">
    <location>
        <begin position="58"/>
        <end position="76"/>
    </location>
</feature>
<organism evidence="3 4">
    <name type="scientific">Anaeromyxobacter diazotrophicus</name>
    <dbReference type="NCBI Taxonomy" id="2590199"/>
    <lineage>
        <taxon>Bacteria</taxon>
        <taxon>Pseudomonadati</taxon>
        <taxon>Myxococcota</taxon>
        <taxon>Myxococcia</taxon>
        <taxon>Myxococcales</taxon>
        <taxon>Cystobacterineae</taxon>
        <taxon>Anaeromyxobacteraceae</taxon>
        <taxon>Anaeromyxobacter</taxon>
    </lineage>
</organism>
<dbReference type="Gene3D" id="3.40.50.410">
    <property type="entry name" value="von Willebrand factor, type A domain"/>
    <property type="match status" value="1"/>
</dbReference>
<name>A0A7I9VNA4_9BACT</name>
<dbReference type="Pfam" id="PF07584">
    <property type="entry name" value="BatA"/>
    <property type="match status" value="1"/>
</dbReference>
<gene>
    <name evidence="3" type="ORF">AMYX_23410</name>
</gene>
<dbReference type="Proteomes" id="UP000503640">
    <property type="component" value="Unassembled WGS sequence"/>
</dbReference>
<dbReference type="Gene3D" id="3.40.50.880">
    <property type="match status" value="1"/>
</dbReference>
<feature type="transmembrane region" description="Helical" evidence="1">
    <location>
        <begin position="701"/>
        <end position="722"/>
    </location>
</feature>
<dbReference type="SUPFAM" id="SSF52317">
    <property type="entry name" value="Class I glutamine amidotransferase-like"/>
    <property type="match status" value="1"/>
</dbReference>
<dbReference type="SUPFAM" id="SSF53300">
    <property type="entry name" value="vWA-like"/>
    <property type="match status" value="1"/>
</dbReference>
<keyword evidence="4" id="KW-1185">Reference proteome</keyword>
<dbReference type="InterPro" id="IPR024163">
    <property type="entry name" value="Aerotolerance_reg_N"/>
</dbReference>
<dbReference type="InterPro" id="IPR011933">
    <property type="entry name" value="Double_TM_dom"/>
</dbReference>
<keyword evidence="1" id="KW-1133">Transmembrane helix</keyword>
<comment type="caution">
    <text evidence="3">The sequence shown here is derived from an EMBL/GenBank/DDBJ whole genome shotgun (WGS) entry which is preliminary data.</text>
</comment>
<evidence type="ECO:0000259" key="2">
    <source>
        <dbReference type="Pfam" id="PF07584"/>
    </source>
</evidence>
<dbReference type="InterPro" id="IPR036465">
    <property type="entry name" value="vWFA_dom_sf"/>
</dbReference>
<reference evidence="4" key="1">
    <citation type="journal article" date="2020" name="Appl. Environ. Microbiol.">
        <title>Diazotrophic Anaeromyxobacter Isolates from Soils.</title>
        <authorList>
            <person name="Masuda Y."/>
            <person name="Yamanaka H."/>
            <person name="Xu Z.X."/>
            <person name="Shiratori Y."/>
            <person name="Aono T."/>
            <person name="Amachi S."/>
            <person name="Senoo K."/>
            <person name="Itoh H."/>
        </authorList>
    </citation>
    <scope>NUCLEOTIDE SEQUENCE [LARGE SCALE GENOMIC DNA]</scope>
    <source>
        <strain evidence="4">R267</strain>
    </source>
</reference>
<sequence>MSLSFLHPALGWGLLAALVPLAIHLFFRRRPRPTPFPAIDFILRARRETERRLRLKKLVLFAARTLLLAAVAAALMRPRLERPEQARAAAARGPAAVALVLDASASMGYRLRGGALFDRARADLLAALDDLSGEEPATLVVCGGPAAPAAPPPSFDKAAVRRALREAQVTFGHADLTACAAAAARALSESATGAPLAKRLVIATDLAASSWRLDAAPPMVQGATGRERPEVTLLDAARGEPLPNLAVTELTAEPDASAGPRGYRVTATVTSYGGRAERGREAAKKGEGQDVELQLHLGPPAAPVAIRSYAQVPAGGAVKKTLSVRFPQGGPAALSVTLPADPLEVDDARVATLEVPREVKALVVNGAPSPVRHRDEAFFVEAALASSASPVRPTVVDVEALRTVRLADYDVVFLLNVRAVGPKAADLRAFVEAGGGLFLAMGEEVDPDRWDEELKALLPRPLHVVKTAAERGAPGAEARAARFADVDWEHPALQVFTGPAREGFEGVRTWRYMLLKPAERGGPGDRVLVSYDDGAPALVEARRGQGRVMLYTSTVDRAWSDWTIRTSFLPAIQRLAAYLAGSLEERRDRPSLVDAPRALAPGEGQRLVSVVAPDGRELPASALRRDAAGALSLVPDRPGLWQVKVEQRGEQRLDPRLAFAALPDPRESDTARLDPQELTAWFGGEGHARVASDAAQGPRRIPLWSILLALGIVAFFAEGLLVA</sequence>
<dbReference type="NCBIfam" id="TIGR02226">
    <property type="entry name" value="two_anch"/>
    <property type="match status" value="1"/>
</dbReference>
<dbReference type="CDD" id="cd03143">
    <property type="entry name" value="A4_beta-galactosidase_middle_domain"/>
    <property type="match status" value="1"/>
</dbReference>
<accession>A0A7I9VNA4</accession>
<keyword evidence="1" id="KW-0472">Membrane</keyword>
<evidence type="ECO:0000313" key="4">
    <source>
        <dbReference type="Proteomes" id="UP000503640"/>
    </source>
</evidence>
<dbReference type="RefSeq" id="WP_176065341.1">
    <property type="nucleotide sequence ID" value="NZ_BJTG01000005.1"/>
</dbReference>
<feature type="transmembrane region" description="Helical" evidence="1">
    <location>
        <begin position="6"/>
        <end position="27"/>
    </location>
</feature>
<evidence type="ECO:0000313" key="3">
    <source>
        <dbReference type="EMBL" id="GEJ57600.1"/>
    </source>
</evidence>
<keyword evidence="1" id="KW-0812">Transmembrane</keyword>
<protein>
    <recommendedName>
        <fullName evidence="2">Aerotolerance regulator N-terminal domain-containing protein</fullName>
    </recommendedName>
</protein>
<feature type="domain" description="Aerotolerance regulator N-terminal" evidence="2">
    <location>
        <begin position="1"/>
        <end position="78"/>
    </location>
</feature>
<dbReference type="AlphaFoldDB" id="A0A7I9VNA4"/>
<evidence type="ECO:0000256" key="1">
    <source>
        <dbReference type="SAM" id="Phobius"/>
    </source>
</evidence>
<dbReference type="PANTHER" id="PTHR37464">
    <property type="entry name" value="BLL2463 PROTEIN"/>
    <property type="match status" value="1"/>
</dbReference>
<dbReference type="InterPro" id="IPR029062">
    <property type="entry name" value="Class_I_gatase-like"/>
</dbReference>